<accession>A0A7S3ZD05</accession>
<feature type="chain" id="PRO_5030524971" evidence="3">
    <location>
        <begin position="28"/>
        <end position="233"/>
    </location>
</feature>
<proteinExistence type="predicted"/>
<evidence type="ECO:0000313" key="4">
    <source>
        <dbReference type="EMBL" id="CAE0679526.1"/>
    </source>
</evidence>
<organism evidence="4">
    <name type="scientific">Lotharella globosa</name>
    <dbReference type="NCBI Taxonomy" id="91324"/>
    <lineage>
        <taxon>Eukaryota</taxon>
        <taxon>Sar</taxon>
        <taxon>Rhizaria</taxon>
        <taxon>Cercozoa</taxon>
        <taxon>Chlorarachniophyceae</taxon>
        <taxon>Lotharella</taxon>
    </lineage>
</organism>
<keyword evidence="2" id="KW-0812">Transmembrane</keyword>
<keyword evidence="2" id="KW-0472">Membrane</keyword>
<evidence type="ECO:0000256" key="2">
    <source>
        <dbReference type="SAM" id="Phobius"/>
    </source>
</evidence>
<sequence length="233" mass="24249">MLGLRDPLAYRMILLVLCLQGVLISAATPFPTPFPTRYPTPFPTSFPTSFPNAYSSSFPTSYPTSYPTTYSTQDNLNVVFGSVIGIVGSLVCCGCMACYFCRRHMAAKAAQNLAANNAFMFASRQPADHKTAFTVSPAARPAARPAALSPMPVPVAAPVSELSPMPVAAPVASISPASIPVAQVVSAGVSPAASAPMYHEPPAASGYAAPVEVDASAPPPAYEDEMGGYMNPE</sequence>
<reference evidence="4" key="1">
    <citation type="submission" date="2021-01" db="EMBL/GenBank/DDBJ databases">
        <authorList>
            <person name="Corre E."/>
            <person name="Pelletier E."/>
            <person name="Niang G."/>
            <person name="Scheremetjew M."/>
            <person name="Finn R."/>
            <person name="Kale V."/>
            <person name="Holt S."/>
            <person name="Cochrane G."/>
            <person name="Meng A."/>
            <person name="Brown T."/>
            <person name="Cohen L."/>
        </authorList>
    </citation>
    <scope>NUCLEOTIDE SEQUENCE</scope>
    <source>
        <strain evidence="4">CCCM811</strain>
    </source>
</reference>
<keyword evidence="2" id="KW-1133">Transmembrane helix</keyword>
<feature type="transmembrane region" description="Helical" evidence="2">
    <location>
        <begin position="78"/>
        <end position="101"/>
    </location>
</feature>
<feature type="region of interest" description="Disordered" evidence="1">
    <location>
        <begin position="214"/>
        <end position="233"/>
    </location>
</feature>
<evidence type="ECO:0000256" key="1">
    <source>
        <dbReference type="SAM" id="MobiDB-lite"/>
    </source>
</evidence>
<name>A0A7S3ZD05_9EUKA</name>
<feature type="signal peptide" evidence="3">
    <location>
        <begin position="1"/>
        <end position="27"/>
    </location>
</feature>
<dbReference type="AlphaFoldDB" id="A0A7S3ZD05"/>
<evidence type="ECO:0000256" key="3">
    <source>
        <dbReference type="SAM" id="SignalP"/>
    </source>
</evidence>
<gene>
    <name evidence="4" type="ORF">LGLO00237_LOCUS31311</name>
</gene>
<keyword evidence="3" id="KW-0732">Signal</keyword>
<dbReference type="EMBL" id="HBIV01044627">
    <property type="protein sequence ID" value="CAE0679526.1"/>
    <property type="molecule type" value="Transcribed_RNA"/>
</dbReference>
<protein>
    <submittedName>
        <fullName evidence="4">Uncharacterized protein</fullName>
    </submittedName>
</protein>